<organism evidence="9 10">
    <name type="scientific">Pontibacter mucosus</name>
    <dbReference type="NCBI Taxonomy" id="1649266"/>
    <lineage>
        <taxon>Bacteria</taxon>
        <taxon>Pseudomonadati</taxon>
        <taxon>Bacteroidota</taxon>
        <taxon>Cytophagia</taxon>
        <taxon>Cytophagales</taxon>
        <taxon>Hymenobacteraceae</taxon>
        <taxon>Pontibacter</taxon>
    </lineage>
</organism>
<dbReference type="OrthoDB" id="9766459at2"/>
<dbReference type="EMBL" id="QBKI01000005">
    <property type="protein sequence ID" value="PTX18961.1"/>
    <property type="molecule type" value="Genomic_DNA"/>
</dbReference>
<dbReference type="NCBIfam" id="TIGR00229">
    <property type="entry name" value="sensory_box"/>
    <property type="match status" value="2"/>
</dbReference>
<dbReference type="EC" id="2.7.13.3" evidence="2"/>
<keyword evidence="5 9" id="KW-0418">Kinase</keyword>
<dbReference type="SMART" id="SM00091">
    <property type="entry name" value="PAS"/>
    <property type="match status" value="2"/>
</dbReference>
<accession>A0A2T5YI29</accession>
<dbReference type="PROSITE" id="PS50113">
    <property type="entry name" value="PAC"/>
    <property type="match status" value="2"/>
</dbReference>
<evidence type="ECO:0000259" key="8">
    <source>
        <dbReference type="PROSITE" id="PS50113"/>
    </source>
</evidence>
<dbReference type="SMART" id="SM00086">
    <property type="entry name" value="PAC"/>
    <property type="match status" value="2"/>
</dbReference>
<dbReference type="Gene3D" id="3.30.450.20">
    <property type="entry name" value="PAS domain"/>
    <property type="match status" value="2"/>
</dbReference>
<dbReference type="InterPro" id="IPR004358">
    <property type="entry name" value="Sig_transdc_His_kin-like_C"/>
</dbReference>
<dbReference type="InterPro" id="IPR003661">
    <property type="entry name" value="HisK_dim/P_dom"/>
</dbReference>
<feature type="domain" description="PAS" evidence="7">
    <location>
        <begin position="154"/>
        <end position="227"/>
    </location>
</feature>
<dbReference type="SUPFAM" id="SSF47384">
    <property type="entry name" value="Homodimeric domain of signal transducing histidine kinase"/>
    <property type="match status" value="1"/>
</dbReference>
<dbReference type="PROSITE" id="PS50109">
    <property type="entry name" value="HIS_KIN"/>
    <property type="match status" value="1"/>
</dbReference>
<dbReference type="InterPro" id="IPR000700">
    <property type="entry name" value="PAS-assoc_C"/>
</dbReference>
<dbReference type="Pfam" id="PF13426">
    <property type="entry name" value="PAS_9"/>
    <property type="match status" value="2"/>
</dbReference>
<protein>
    <recommendedName>
        <fullName evidence="2">histidine kinase</fullName>
        <ecNumber evidence="2">2.7.13.3</ecNumber>
    </recommendedName>
</protein>
<dbReference type="SMART" id="SM00388">
    <property type="entry name" value="HisKA"/>
    <property type="match status" value="1"/>
</dbReference>
<dbReference type="RefSeq" id="WP_108211990.1">
    <property type="nucleotide sequence ID" value="NZ_QBKI01000005.1"/>
</dbReference>
<dbReference type="InterPro" id="IPR035965">
    <property type="entry name" value="PAS-like_dom_sf"/>
</dbReference>
<feature type="domain" description="Histidine kinase" evidence="6">
    <location>
        <begin position="298"/>
        <end position="510"/>
    </location>
</feature>
<dbReference type="InterPro" id="IPR001610">
    <property type="entry name" value="PAC"/>
</dbReference>
<dbReference type="PANTHER" id="PTHR43304">
    <property type="entry name" value="PHYTOCHROME-LIKE PROTEIN CPH1"/>
    <property type="match status" value="1"/>
</dbReference>
<comment type="catalytic activity">
    <reaction evidence="1">
        <text>ATP + protein L-histidine = ADP + protein N-phospho-L-histidine.</text>
        <dbReference type="EC" id="2.7.13.3"/>
    </reaction>
</comment>
<dbReference type="Pfam" id="PF00512">
    <property type="entry name" value="HisKA"/>
    <property type="match status" value="1"/>
</dbReference>
<dbReference type="InterPro" id="IPR005467">
    <property type="entry name" value="His_kinase_dom"/>
</dbReference>
<gene>
    <name evidence="9" type="ORF">C8N40_105255</name>
</gene>
<dbReference type="SUPFAM" id="SSF55874">
    <property type="entry name" value="ATPase domain of HSP90 chaperone/DNA topoisomerase II/histidine kinase"/>
    <property type="match status" value="1"/>
</dbReference>
<evidence type="ECO:0000256" key="5">
    <source>
        <dbReference type="ARBA" id="ARBA00022777"/>
    </source>
</evidence>
<dbReference type="InterPro" id="IPR000014">
    <property type="entry name" value="PAS"/>
</dbReference>
<evidence type="ECO:0000256" key="2">
    <source>
        <dbReference type="ARBA" id="ARBA00012438"/>
    </source>
</evidence>
<name>A0A2T5YI29_9BACT</name>
<dbReference type="SMART" id="SM00387">
    <property type="entry name" value="HATPase_c"/>
    <property type="match status" value="1"/>
</dbReference>
<dbReference type="Proteomes" id="UP000244225">
    <property type="component" value="Unassembled WGS sequence"/>
</dbReference>
<dbReference type="AlphaFoldDB" id="A0A2T5YI29"/>
<dbReference type="Pfam" id="PF02518">
    <property type="entry name" value="HATPase_c"/>
    <property type="match status" value="1"/>
</dbReference>
<evidence type="ECO:0000259" key="7">
    <source>
        <dbReference type="PROSITE" id="PS50112"/>
    </source>
</evidence>
<dbReference type="PRINTS" id="PR00344">
    <property type="entry name" value="BCTRLSENSOR"/>
</dbReference>
<dbReference type="CDD" id="cd00082">
    <property type="entry name" value="HisKA"/>
    <property type="match status" value="1"/>
</dbReference>
<dbReference type="PANTHER" id="PTHR43304:SF1">
    <property type="entry name" value="PAC DOMAIN-CONTAINING PROTEIN"/>
    <property type="match status" value="1"/>
</dbReference>
<evidence type="ECO:0000256" key="3">
    <source>
        <dbReference type="ARBA" id="ARBA00022553"/>
    </source>
</evidence>
<dbReference type="InterPro" id="IPR036890">
    <property type="entry name" value="HATPase_C_sf"/>
</dbReference>
<sequence length="510" mass="58611">MSIENHILKGTSELLSETQDLYRLLVQGVRDYAIFLLSPTGYVQTWNAGAEAIKGYKAEEIIGKHFSQFYPEEAKAIKHPEMELEHATQYGSFEEEGWRVKKDGSLFWANVLITAIRSAKTGDLLGFSKVTRDLTDKKRLEDRLTQTLEELRRSEERARLLTEGISDYAIFMLSPQGIVISWNQGAENIKGYKAEEIIGKHFSAFYPEEANQRNYTEYELSRALQDGRFEDEGLRVRKDGSTFWANVLITPVYNAEKQLIGFSKITRDLSEKKKNEDLMRKNKELHRINTDLDNFVYTASHDLKAPISNLEGLFSLLKYDLGSDLEKHQEVLSRIENSITRLNSIILDLTDVTRIQHEENKVEQVYLAEMLDEVEGNLENLIYSCNAVVERDLSGFDQLSYSRKNLRSILFNLVSNAIKYSSPDRRPVVKIRTELQGGRYVLQVSDNGLGIDEKYKQKIFSMFRRLHTHVEGTGMGLYLVKRILDNSGDRIELDSVPGKGSTFRLYFQQP</sequence>
<dbReference type="SUPFAM" id="SSF55785">
    <property type="entry name" value="PYP-like sensor domain (PAS domain)"/>
    <property type="match status" value="2"/>
</dbReference>
<feature type="domain" description="PAC" evidence="8">
    <location>
        <begin position="229"/>
        <end position="281"/>
    </location>
</feature>
<keyword evidence="3" id="KW-0597">Phosphoprotein</keyword>
<keyword evidence="4" id="KW-0808">Transferase</keyword>
<evidence type="ECO:0000313" key="10">
    <source>
        <dbReference type="Proteomes" id="UP000244225"/>
    </source>
</evidence>
<dbReference type="Gene3D" id="3.30.565.10">
    <property type="entry name" value="Histidine kinase-like ATPase, C-terminal domain"/>
    <property type="match status" value="1"/>
</dbReference>
<evidence type="ECO:0000313" key="9">
    <source>
        <dbReference type="EMBL" id="PTX18961.1"/>
    </source>
</evidence>
<keyword evidence="10" id="KW-1185">Reference proteome</keyword>
<evidence type="ECO:0000259" key="6">
    <source>
        <dbReference type="PROSITE" id="PS50109"/>
    </source>
</evidence>
<dbReference type="InterPro" id="IPR003594">
    <property type="entry name" value="HATPase_dom"/>
</dbReference>
<feature type="domain" description="PAS" evidence="7">
    <location>
        <begin position="18"/>
        <end position="91"/>
    </location>
</feature>
<reference evidence="9 10" key="1">
    <citation type="submission" date="2018-04" db="EMBL/GenBank/DDBJ databases">
        <title>Genomic Encyclopedia of Archaeal and Bacterial Type Strains, Phase II (KMG-II): from individual species to whole genera.</title>
        <authorList>
            <person name="Goeker M."/>
        </authorList>
    </citation>
    <scope>NUCLEOTIDE SEQUENCE [LARGE SCALE GENOMIC DNA]</scope>
    <source>
        <strain evidence="9 10">DSM 100162</strain>
    </source>
</reference>
<dbReference type="PROSITE" id="PS50112">
    <property type="entry name" value="PAS"/>
    <property type="match status" value="2"/>
</dbReference>
<dbReference type="InterPro" id="IPR052162">
    <property type="entry name" value="Sensor_kinase/Photoreceptor"/>
</dbReference>
<evidence type="ECO:0000256" key="1">
    <source>
        <dbReference type="ARBA" id="ARBA00000085"/>
    </source>
</evidence>
<dbReference type="CDD" id="cd00130">
    <property type="entry name" value="PAS"/>
    <property type="match status" value="2"/>
</dbReference>
<proteinExistence type="predicted"/>
<dbReference type="GO" id="GO:0000155">
    <property type="term" value="F:phosphorelay sensor kinase activity"/>
    <property type="evidence" value="ECO:0007669"/>
    <property type="project" value="InterPro"/>
</dbReference>
<evidence type="ECO:0000256" key="4">
    <source>
        <dbReference type="ARBA" id="ARBA00022679"/>
    </source>
</evidence>
<dbReference type="Gene3D" id="1.10.287.130">
    <property type="match status" value="1"/>
</dbReference>
<comment type="caution">
    <text evidence="9">The sequence shown here is derived from an EMBL/GenBank/DDBJ whole genome shotgun (WGS) entry which is preliminary data.</text>
</comment>
<feature type="domain" description="PAC" evidence="8">
    <location>
        <begin position="93"/>
        <end position="146"/>
    </location>
</feature>
<dbReference type="InterPro" id="IPR036097">
    <property type="entry name" value="HisK_dim/P_sf"/>
</dbReference>